<accession>A0A9X0DG22</accession>
<feature type="region of interest" description="Disordered" evidence="1">
    <location>
        <begin position="1"/>
        <end position="35"/>
    </location>
</feature>
<protein>
    <submittedName>
        <fullName evidence="2">Uncharacterized protein</fullName>
    </submittedName>
</protein>
<keyword evidence="3" id="KW-1185">Reference proteome</keyword>
<dbReference type="AlphaFoldDB" id="A0A9X0DG22"/>
<evidence type="ECO:0000313" key="2">
    <source>
        <dbReference type="EMBL" id="KAJ8061140.1"/>
    </source>
</evidence>
<proteinExistence type="predicted"/>
<sequence length="199" mass="22517">MSSSTKGSKRPAAAMSSDNQSESTPKRSKSADTAILSDYDAKSNLAYYQGEEAEDAARIAHEVMDSPGLRSETPATVIGVLRLGGKPSARLFSRAYTAWYVYVKSRFEPWRDPCTEINDSRSRRSVSMVDRHNLTLAIEPFALHEHWVLNRRSTFDIVKDMLRGDAYISQVPYLTTEEILGRENLYQKHEAQVAVKRER</sequence>
<reference evidence="2" key="1">
    <citation type="submission" date="2022-11" db="EMBL/GenBank/DDBJ databases">
        <title>Genome Resource of Sclerotinia nivalis Strain SnTB1, a Plant Pathogen Isolated from American Ginseng.</title>
        <authorList>
            <person name="Fan S."/>
        </authorList>
    </citation>
    <scope>NUCLEOTIDE SEQUENCE</scope>
    <source>
        <strain evidence="2">SnTB1</strain>
    </source>
</reference>
<name>A0A9X0DG22_9HELO</name>
<evidence type="ECO:0000313" key="3">
    <source>
        <dbReference type="Proteomes" id="UP001152300"/>
    </source>
</evidence>
<dbReference type="Proteomes" id="UP001152300">
    <property type="component" value="Unassembled WGS sequence"/>
</dbReference>
<dbReference type="EMBL" id="JAPEIS010000012">
    <property type="protein sequence ID" value="KAJ8061140.1"/>
    <property type="molecule type" value="Genomic_DNA"/>
</dbReference>
<gene>
    <name evidence="2" type="ORF">OCU04_010216</name>
</gene>
<organism evidence="2 3">
    <name type="scientific">Sclerotinia nivalis</name>
    <dbReference type="NCBI Taxonomy" id="352851"/>
    <lineage>
        <taxon>Eukaryota</taxon>
        <taxon>Fungi</taxon>
        <taxon>Dikarya</taxon>
        <taxon>Ascomycota</taxon>
        <taxon>Pezizomycotina</taxon>
        <taxon>Leotiomycetes</taxon>
        <taxon>Helotiales</taxon>
        <taxon>Sclerotiniaceae</taxon>
        <taxon>Sclerotinia</taxon>
    </lineage>
</organism>
<evidence type="ECO:0000256" key="1">
    <source>
        <dbReference type="SAM" id="MobiDB-lite"/>
    </source>
</evidence>
<comment type="caution">
    <text evidence="2">The sequence shown here is derived from an EMBL/GenBank/DDBJ whole genome shotgun (WGS) entry which is preliminary data.</text>
</comment>
<dbReference type="OrthoDB" id="3553064at2759"/>